<keyword evidence="3" id="KW-0732">Signal</keyword>
<feature type="region of interest" description="Disordered" evidence="1">
    <location>
        <begin position="948"/>
        <end position="975"/>
    </location>
</feature>
<dbReference type="EMBL" id="VCGU01000458">
    <property type="protein sequence ID" value="TRY63010.1"/>
    <property type="molecule type" value="Genomic_DNA"/>
</dbReference>
<feature type="compositionally biased region" description="Low complexity" evidence="1">
    <location>
        <begin position="578"/>
        <end position="592"/>
    </location>
</feature>
<evidence type="ECO:0000256" key="3">
    <source>
        <dbReference type="SAM" id="SignalP"/>
    </source>
</evidence>
<evidence type="ECO:0000256" key="1">
    <source>
        <dbReference type="SAM" id="MobiDB-lite"/>
    </source>
</evidence>
<dbReference type="InterPro" id="IPR038877">
    <property type="entry name" value="THSD1"/>
</dbReference>
<dbReference type="AlphaFoldDB" id="A0A553NC35"/>
<evidence type="ECO:0000256" key="2">
    <source>
        <dbReference type="SAM" id="Phobius"/>
    </source>
</evidence>
<dbReference type="InterPro" id="IPR000884">
    <property type="entry name" value="TSP1_rpt"/>
</dbReference>
<evidence type="ECO:0000313" key="5">
    <source>
        <dbReference type="Proteomes" id="UP000318571"/>
    </source>
</evidence>
<gene>
    <name evidence="4" type="ORF">TCAL_02062</name>
</gene>
<comment type="caution">
    <text evidence="4">The sequence shown here is derived from an EMBL/GenBank/DDBJ whole genome shotgun (WGS) entry which is preliminary data.</text>
</comment>
<keyword evidence="2" id="KW-1133">Transmembrane helix</keyword>
<dbReference type="PANTHER" id="PTHR16311:SF3">
    <property type="entry name" value="THROMBOSPONDIN TYPE-1 DOMAIN-CONTAINING PROTEIN 1"/>
    <property type="match status" value="1"/>
</dbReference>
<dbReference type="SMART" id="SM00209">
    <property type="entry name" value="TSP1"/>
    <property type="match status" value="1"/>
</dbReference>
<name>A0A553NC35_TIGCA</name>
<dbReference type="InterPro" id="IPR036383">
    <property type="entry name" value="TSP1_rpt_sf"/>
</dbReference>
<evidence type="ECO:0000313" key="4">
    <source>
        <dbReference type="EMBL" id="TRY63010.1"/>
    </source>
</evidence>
<keyword evidence="5" id="KW-1185">Reference proteome</keyword>
<keyword evidence="2" id="KW-0472">Membrane</keyword>
<feature type="transmembrane region" description="Helical" evidence="2">
    <location>
        <begin position="676"/>
        <end position="698"/>
    </location>
</feature>
<feature type="compositionally biased region" description="Polar residues" evidence="1">
    <location>
        <begin position="949"/>
        <end position="975"/>
    </location>
</feature>
<feature type="signal peptide" evidence="3">
    <location>
        <begin position="1"/>
        <end position="25"/>
    </location>
</feature>
<protein>
    <recommendedName>
        <fullName evidence="6">CUB domain-containing protein</fullName>
    </recommendedName>
</protein>
<dbReference type="OrthoDB" id="10646590at2759"/>
<dbReference type="Gene3D" id="2.20.100.10">
    <property type="entry name" value="Thrombospondin type-1 (TSP1) repeat"/>
    <property type="match status" value="1"/>
</dbReference>
<reference evidence="4 5" key="1">
    <citation type="journal article" date="2018" name="Nat. Ecol. Evol.">
        <title>Genomic signatures of mitonuclear coevolution across populations of Tigriopus californicus.</title>
        <authorList>
            <person name="Barreto F.S."/>
            <person name="Watson E.T."/>
            <person name="Lima T.G."/>
            <person name="Willett C.S."/>
            <person name="Edmands S."/>
            <person name="Li W."/>
            <person name="Burton R.S."/>
        </authorList>
    </citation>
    <scope>NUCLEOTIDE SEQUENCE [LARGE SCALE GENOMIC DNA]</scope>
    <source>
        <strain evidence="4 5">San Diego</strain>
    </source>
</reference>
<organism evidence="4 5">
    <name type="scientific">Tigriopus californicus</name>
    <name type="common">Marine copepod</name>
    <dbReference type="NCBI Taxonomy" id="6832"/>
    <lineage>
        <taxon>Eukaryota</taxon>
        <taxon>Metazoa</taxon>
        <taxon>Ecdysozoa</taxon>
        <taxon>Arthropoda</taxon>
        <taxon>Crustacea</taxon>
        <taxon>Multicrustacea</taxon>
        <taxon>Hexanauplia</taxon>
        <taxon>Copepoda</taxon>
        <taxon>Harpacticoida</taxon>
        <taxon>Harpacticidae</taxon>
        <taxon>Tigriopus</taxon>
    </lineage>
</organism>
<dbReference type="Pfam" id="PF00090">
    <property type="entry name" value="TSP_1"/>
    <property type="match status" value="1"/>
</dbReference>
<dbReference type="SUPFAM" id="SSF82895">
    <property type="entry name" value="TSP-1 type 1 repeat"/>
    <property type="match status" value="1"/>
</dbReference>
<dbReference type="PANTHER" id="PTHR16311">
    <property type="entry name" value="THROMBOSPONDIN TYPE I DOMAIN-CONTAINING 1"/>
    <property type="match status" value="1"/>
</dbReference>
<feature type="compositionally biased region" description="Basic residues" evidence="1">
    <location>
        <begin position="824"/>
        <end position="843"/>
    </location>
</feature>
<feature type="region of interest" description="Disordered" evidence="1">
    <location>
        <begin position="572"/>
        <end position="602"/>
    </location>
</feature>
<sequence length="1151" mass="128266">MMFIQFLICFLLLSLLPLAFRGTEAKERRRRMEVKMPEAYTAMQGYIEVSFKLMEPNAAQYNAMIHLEFLQGDSILLNAKGHHPSQAKKLASLPVPIGIQDGVVVFQCGTIKHAGPYRAFLTVNGERKVESDVLHVSWPLMSITVPSKLETYATDVSVTVSFTRGLCETFTTFGDWGSHPSPFQTKRKSRLGFQTQLDLIECSDSTINPEYQECQAPNSLVSQNDTLNRVWWSHPVPNLYRKSSFTVTLNCSVWGQSGTFRLYLRTNLSLASVVARSSAIRVHENRDFQIKNEEAPFVLPCLTNDAKAISVRSPHCSSSHDSIKVFGQGIRSVGNGNLVPSEWDYLGEKKISTHADVMFIPCNFFDDVYWKFCFHYVTQTVLGETQTMTKMCLSAKEPSEAIPLSSWSSWSPWSSCSVTCGLSGYTSRHRMCQLPQNTDKRILCEGHRVEQKPCREVVPCPGESLADISSARHLVDMSTHVIGSSFWTPLFQENTISPCSCGCIYIVGETRQIRVTSGQNCSFNGNSLRWRVRVADNDTMKVNVSLIQHSCLDGILEIRDGEGQTDRLYRNHNQRAPSSSSSSSDNNNSHSQSVEDPDDNGSNNLNGLLSRVGFFNSSELHIQSQGSVLTFELISPETKNCQINLDLDVRRVHTPMGSSSILQQVTTWFRLLFQHFPTLVLVLVSFLLVSIACCFCLICQIEYRKRKYVAWKSQASSGYSTPTHCAKNYIALEDIETAASSVDDIAPLIISRRKDNRKNKRLKFRMDPELIRDQSGLDRLEHHRRSLPSSPFLTRRLSPSSSPNLPPPSRPITAEQVKKALASKTRKGRGGKHVTRSMTKRPRVPIPTPTLLGAKKRNSKSLSDILAMLSQERDRRLVVIDPAKPKFKKPTAVLKPIVMANASPSKPRQASRFSLNNGGGGGGHGVTATVTTSSLRKPLLNHSLHRFNKSSTTLRSSDSQDTLKPTSSLSEFSDGGQSCMSGAELEFDLYDCNIENVGTYPGSMFAHPWANGDRDGEQMFEGRLSSLGGEDFQLTELFPAHSYYMNGGGHGGTLKRGDPLARNGRLGRDEDMIQSRTSDLTASVTSADLGASGYYVISEPDPNYQTVEDEDEARETDRLLDLYAVRATRRHHPNAIMNLTHIDDDISYADD</sequence>
<dbReference type="Proteomes" id="UP000318571">
    <property type="component" value="Chromosome 10"/>
</dbReference>
<feature type="chain" id="PRO_5021831006" description="CUB domain-containing protein" evidence="3">
    <location>
        <begin position="26"/>
        <end position="1151"/>
    </location>
</feature>
<evidence type="ECO:0008006" key="6">
    <source>
        <dbReference type="Google" id="ProtNLM"/>
    </source>
</evidence>
<feature type="compositionally biased region" description="Low complexity" evidence="1">
    <location>
        <begin position="787"/>
        <end position="803"/>
    </location>
</feature>
<accession>A0A553NC35</accession>
<dbReference type="PROSITE" id="PS50092">
    <property type="entry name" value="TSP1"/>
    <property type="match status" value="1"/>
</dbReference>
<proteinExistence type="predicted"/>
<keyword evidence="2" id="KW-0812">Transmembrane</keyword>
<dbReference type="GO" id="GO:0071944">
    <property type="term" value="C:cell periphery"/>
    <property type="evidence" value="ECO:0007669"/>
    <property type="project" value="TreeGrafter"/>
</dbReference>
<feature type="region of interest" description="Disordered" evidence="1">
    <location>
        <begin position="783"/>
        <end position="858"/>
    </location>
</feature>